<protein>
    <recommendedName>
        <fullName evidence="1">Beta-lactamase-related domain-containing protein</fullName>
    </recommendedName>
</protein>
<dbReference type="PANTHER" id="PTHR43319:SF3">
    <property type="entry name" value="BETA-LACTAMASE-RELATED DOMAIN-CONTAINING PROTEIN"/>
    <property type="match status" value="1"/>
</dbReference>
<name>A0A3P6R0S5_CYLGO</name>
<dbReference type="InterPro" id="IPR001466">
    <property type="entry name" value="Beta-lactam-related"/>
</dbReference>
<evidence type="ECO:0000313" key="3">
    <source>
        <dbReference type="Proteomes" id="UP000271889"/>
    </source>
</evidence>
<gene>
    <name evidence="2" type="ORF">CGOC_LOCUS1479</name>
</gene>
<dbReference type="InterPro" id="IPR052907">
    <property type="entry name" value="Beta-lactamase/esterase"/>
</dbReference>
<dbReference type="SUPFAM" id="SSF56601">
    <property type="entry name" value="beta-lactamase/transpeptidase-like"/>
    <property type="match status" value="1"/>
</dbReference>
<proteinExistence type="predicted"/>
<evidence type="ECO:0000259" key="1">
    <source>
        <dbReference type="Pfam" id="PF00144"/>
    </source>
</evidence>
<feature type="domain" description="Beta-lactamase-related" evidence="1">
    <location>
        <begin position="3"/>
        <end position="50"/>
    </location>
</feature>
<dbReference type="PANTHER" id="PTHR43319">
    <property type="entry name" value="BETA-LACTAMASE-RELATED"/>
    <property type="match status" value="1"/>
</dbReference>
<organism evidence="2 3">
    <name type="scientific">Cylicostephanus goldi</name>
    <name type="common">Nematode worm</name>
    <dbReference type="NCBI Taxonomy" id="71465"/>
    <lineage>
        <taxon>Eukaryota</taxon>
        <taxon>Metazoa</taxon>
        <taxon>Ecdysozoa</taxon>
        <taxon>Nematoda</taxon>
        <taxon>Chromadorea</taxon>
        <taxon>Rhabditida</taxon>
        <taxon>Rhabditina</taxon>
        <taxon>Rhabditomorpha</taxon>
        <taxon>Strongyloidea</taxon>
        <taxon>Strongylidae</taxon>
        <taxon>Cylicostephanus</taxon>
    </lineage>
</organism>
<dbReference type="InterPro" id="IPR012338">
    <property type="entry name" value="Beta-lactam/transpept-like"/>
</dbReference>
<keyword evidence="3" id="KW-1185">Reference proteome</keyword>
<dbReference type="OrthoDB" id="5873668at2759"/>
<reference evidence="2 3" key="1">
    <citation type="submission" date="2018-11" db="EMBL/GenBank/DDBJ databases">
        <authorList>
            <consortium name="Pathogen Informatics"/>
        </authorList>
    </citation>
    <scope>NUCLEOTIDE SEQUENCE [LARGE SCALE GENOMIC DNA]</scope>
</reference>
<sequence>MYRYERDGAALAMYYKGKLVVDLWGGWADRMNERSWTQNTMANIFCCTKVRKLKCAGKEAETSCDALSSSATKEPADQANMQNDGNELNACFVRLFRCM</sequence>
<dbReference type="Gene3D" id="3.40.710.10">
    <property type="entry name" value="DD-peptidase/beta-lactamase superfamily"/>
    <property type="match status" value="1"/>
</dbReference>
<dbReference type="Proteomes" id="UP000271889">
    <property type="component" value="Unassembled WGS sequence"/>
</dbReference>
<accession>A0A3P6R0S5</accession>
<dbReference type="Pfam" id="PF00144">
    <property type="entry name" value="Beta-lactamase"/>
    <property type="match status" value="1"/>
</dbReference>
<dbReference type="AlphaFoldDB" id="A0A3P6R0S5"/>
<dbReference type="EMBL" id="UYRV01002786">
    <property type="protein sequence ID" value="VDK49230.1"/>
    <property type="molecule type" value="Genomic_DNA"/>
</dbReference>
<evidence type="ECO:0000313" key="2">
    <source>
        <dbReference type="EMBL" id="VDK49230.1"/>
    </source>
</evidence>